<dbReference type="SMART" id="SM00267">
    <property type="entry name" value="GGDEF"/>
    <property type="match status" value="1"/>
</dbReference>
<gene>
    <name evidence="5" type="ORF">CR105_19530</name>
</gene>
<dbReference type="FunFam" id="3.30.70.270:FF:000001">
    <property type="entry name" value="Diguanylate cyclase domain protein"/>
    <property type="match status" value="1"/>
</dbReference>
<dbReference type="AlphaFoldDB" id="A0A2G8TBN4"/>
<dbReference type="GO" id="GO:0005886">
    <property type="term" value="C:plasma membrane"/>
    <property type="evidence" value="ECO:0007669"/>
    <property type="project" value="TreeGrafter"/>
</dbReference>
<dbReference type="InterPro" id="IPR000014">
    <property type="entry name" value="PAS"/>
</dbReference>
<feature type="domain" description="GGDEF" evidence="4">
    <location>
        <begin position="173"/>
        <end position="310"/>
    </location>
</feature>
<reference evidence="5 6" key="1">
    <citation type="submission" date="2017-10" db="EMBL/GenBank/DDBJ databases">
        <title>Massilia psychrophilum sp. nov., a novel purple-pigmented bacterium isolated from Tianshan glacier, Xinjiang Municipality, China.</title>
        <authorList>
            <person name="Wang H."/>
        </authorList>
    </citation>
    <scope>NUCLEOTIDE SEQUENCE [LARGE SCALE GENOMIC DNA]</scope>
    <source>
        <strain evidence="5 6">JCM 30074</strain>
    </source>
</reference>
<dbReference type="CDD" id="cd01949">
    <property type="entry name" value="GGDEF"/>
    <property type="match status" value="1"/>
</dbReference>
<feature type="domain" description="PAS" evidence="3">
    <location>
        <begin position="1"/>
        <end position="68"/>
    </location>
</feature>
<protein>
    <recommendedName>
        <fullName evidence="1">diguanylate cyclase</fullName>
        <ecNumber evidence="1">2.7.7.65</ecNumber>
    </recommendedName>
</protein>
<name>A0A2G8TBN4_9BURK</name>
<evidence type="ECO:0000313" key="5">
    <source>
        <dbReference type="EMBL" id="PIL43460.1"/>
    </source>
</evidence>
<dbReference type="EMBL" id="PDOC01000014">
    <property type="protein sequence ID" value="PIL43460.1"/>
    <property type="molecule type" value="Genomic_DNA"/>
</dbReference>
<accession>A0A2G8TBN4</accession>
<dbReference type="PANTHER" id="PTHR45138">
    <property type="entry name" value="REGULATORY COMPONENTS OF SENSORY TRANSDUCTION SYSTEM"/>
    <property type="match status" value="1"/>
</dbReference>
<dbReference type="SUPFAM" id="SSF55073">
    <property type="entry name" value="Nucleotide cyclase"/>
    <property type="match status" value="1"/>
</dbReference>
<dbReference type="NCBIfam" id="TIGR00254">
    <property type="entry name" value="GGDEF"/>
    <property type="match status" value="1"/>
</dbReference>
<dbReference type="InterPro" id="IPR029787">
    <property type="entry name" value="Nucleotide_cyclase"/>
</dbReference>
<dbReference type="InterPro" id="IPR013656">
    <property type="entry name" value="PAS_4"/>
</dbReference>
<dbReference type="Pfam" id="PF08448">
    <property type="entry name" value="PAS_4"/>
    <property type="match status" value="1"/>
</dbReference>
<organism evidence="5 6">
    <name type="scientific">Massilia eurypsychrophila</name>
    <dbReference type="NCBI Taxonomy" id="1485217"/>
    <lineage>
        <taxon>Bacteria</taxon>
        <taxon>Pseudomonadati</taxon>
        <taxon>Pseudomonadota</taxon>
        <taxon>Betaproteobacteria</taxon>
        <taxon>Burkholderiales</taxon>
        <taxon>Oxalobacteraceae</taxon>
        <taxon>Telluria group</taxon>
        <taxon>Massilia</taxon>
    </lineage>
</organism>
<dbReference type="GO" id="GO:0043709">
    <property type="term" value="P:cell adhesion involved in single-species biofilm formation"/>
    <property type="evidence" value="ECO:0007669"/>
    <property type="project" value="TreeGrafter"/>
</dbReference>
<dbReference type="InterPro" id="IPR035965">
    <property type="entry name" value="PAS-like_dom_sf"/>
</dbReference>
<evidence type="ECO:0000256" key="2">
    <source>
        <dbReference type="ARBA" id="ARBA00034247"/>
    </source>
</evidence>
<sequence length="310" mass="33960">MLEHVLGAIDVGAVVLDADRRVVLWNRWMAQHSGHPPAEVLGRDFLAVFPDLRGKRLDGAVRQALRDNFPAVLSQTLHKAPLALYADRAARSRGVRMQQAVAVTPLDVAGAARHCLIQVSDVSAAVHRERLLRDQAMELRSQTFSDGLTGIANRRHFDLSMEKEQRRAKRTGISLTMLMIDIDFFKAYNDHYGHQQGDDTLIRVANALAGSLQRPLDLIARYGGEEFAVVLPDMDSAGGARVAENLRQRIAQLAIPHAAATGSRLVTVSIGVATQSPHNPVEVVQLIGAADRALYAAKRCGRDRVVIENP</sequence>
<dbReference type="Proteomes" id="UP000230390">
    <property type="component" value="Unassembled WGS sequence"/>
</dbReference>
<dbReference type="Gene3D" id="3.30.70.270">
    <property type="match status" value="1"/>
</dbReference>
<dbReference type="InterPro" id="IPR050469">
    <property type="entry name" value="Diguanylate_Cyclase"/>
</dbReference>
<dbReference type="SUPFAM" id="SSF55785">
    <property type="entry name" value="PYP-like sensor domain (PAS domain)"/>
    <property type="match status" value="1"/>
</dbReference>
<dbReference type="GO" id="GO:1902201">
    <property type="term" value="P:negative regulation of bacterial-type flagellum-dependent cell motility"/>
    <property type="evidence" value="ECO:0007669"/>
    <property type="project" value="TreeGrafter"/>
</dbReference>
<evidence type="ECO:0000259" key="3">
    <source>
        <dbReference type="PROSITE" id="PS50112"/>
    </source>
</evidence>
<dbReference type="Pfam" id="PF00990">
    <property type="entry name" value="GGDEF"/>
    <property type="match status" value="1"/>
</dbReference>
<dbReference type="Gene3D" id="3.30.450.20">
    <property type="entry name" value="PAS domain"/>
    <property type="match status" value="1"/>
</dbReference>
<dbReference type="PROSITE" id="PS50112">
    <property type="entry name" value="PAS"/>
    <property type="match status" value="1"/>
</dbReference>
<evidence type="ECO:0000313" key="6">
    <source>
        <dbReference type="Proteomes" id="UP000230390"/>
    </source>
</evidence>
<evidence type="ECO:0000259" key="4">
    <source>
        <dbReference type="PROSITE" id="PS50887"/>
    </source>
</evidence>
<evidence type="ECO:0000256" key="1">
    <source>
        <dbReference type="ARBA" id="ARBA00012528"/>
    </source>
</evidence>
<comment type="catalytic activity">
    <reaction evidence="2">
        <text>2 GTP = 3',3'-c-di-GMP + 2 diphosphate</text>
        <dbReference type="Rhea" id="RHEA:24898"/>
        <dbReference type="ChEBI" id="CHEBI:33019"/>
        <dbReference type="ChEBI" id="CHEBI:37565"/>
        <dbReference type="ChEBI" id="CHEBI:58805"/>
        <dbReference type="EC" id="2.7.7.65"/>
    </reaction>
</comment>
<dbReference type="PANTHER" id="PTHR45138:SF9">
    <property type="entry name" value="DIGUANYLATE CYCLASE DGCM-RELATED"/>
    <property type="match status" value="1"/>
</dbReference>
<dbReference type="GO" id="GO:0052621">
    <property type="term" value="F:diguanylate cyclase activity"/>
    <property type="evidence" value="ECO:0007669"/>
    <property type="project" value="UniProtKB-EC"/>
</dbReference>
<dbReference type="EC" id="2.7.7.65" evidence="1"/>
<proteinExistence type="predicted"/>
<comment type="caution">
    <text evidence="5">The sequence shown here is derived from an EMBL/GenBank/DDBJ whole genome shotgun (WGS) entry which is preliminary data.</text>
</comment>
<keyword evidence="6" id="KW-1185">Reference proteome</keyword>
<dbReference type="InterPro" id="IPR043128">
    <property type="entry name" value="Rev_trsase/Diguanyl_cyclase"/>
</dbReference>
<dbReference type="CDD" id="cd00130">
    <property type="entry name" value="PAS"/>
    <property type="match status" value="1"/>
</dbReference>
<dbReference type="SMART" id="SM00091">
    <property type="entry name" value="PAS"/>
    <property type="match status" value="1"/>
</dbReference>
<dbReference type="PROSITE" id="PS50887">
    <property type="entry name" value="GGDEF"/>
    <property type="match status" value="1"/>
</dbReference>
<dbReference type="InterPro" id="IPR000160">
    <property type="entry name" value="GGDEF_dom"/>
</dbReference>
<dbReference type="OrthoDB" id="9813903at2"/>